<evidence type="ECO:0000256" key="4">
    <source>
        <dbReference type="ARBA" id="ARBA00022692"/>
    </source>
</evidence>
<protein>
    <recommendedName>
        <fullName evidence="8">Cell division protein DivIB</fullName>
    </recommendedName>
</protein>
<dbReference type="InterPro" id="IPR050487">
    <property type="entry name" value="FtsQ_DivIB"/>
</dbReference>
<keyword evidence="6 8" id="KW-0472">Membrane</keyword>
<sequence>MPKKHVTKIDPRKELSPYLNHQENRTKSKSKKSKVSASLSKLNSVRHRSLLKNLGIIVGGSFIAVLGLGYYVSPLANVKSVEVKGANDLVTKEIVSYSGIRPQDKVLDYKFNSKNLDKKLIKKYPEVQDVDIKVKHFNHLIFNVQERSTVAYIKEGNLYRKILPDGKLGTSLLPWSKIDQDKPLFIGYSHKTSLTDYLELFDSLPEDFRDKVKLLSGNTRRKSQIILVMKDNNVVIGDISTIKEKIKYYNNIRSKTKNDSLIDLEIGAFSRPLTRSEKKEYGIS</sequence>
<accession>A0A9E2NTC5</accession>
<keyword evidence="4 8" id="KW-0812">Transmembrane</keyword>
<name>A0A9E2NTC5_9LACO</name>
<evidence type="ECO:0000256" key="2">
    <source>
        <dbReference type="ARBA" id="ARBA00022475"/>
    </source>
</evidence>
<dbReference type="Pfam" id="PF08478">
    <property type="entry name" value="POTRA_1"/>
    <property type="match status" value="1"/>
</dbReference>
<comment type="similarity">
    <text evidence="8">Belongs to the FtsQ/DivIB family. DivIB subfamily.</text>
</comment>
<dbReference type="AlphaFoldDB" id="A0A9E2NTC5"/>
<dbReference type="GO" id="GO:0032153">
    <property type="term" value="C:cell division site"/>
    <property type="evidence" value="ECO:0007669"/>
    <property type="project" value="UniProtKB-UniRule"/>
</dbReference>
<reference evidence="11" key="2">
    <citation type="submission" date="2021-04" db="EMBL/GenBank/DDBJ databases">
        <authorList>
            <person name="Gilroy R."/>
        </authorList>
    </citation>
    <scope>NUCLEOTIDE SEQUENCE</scope>
    <source>
        <strain evidence="11">F6-686</strain>
    </source>
</reference>
<feature type="domain" description="POTRA" evidence="10">
    <location>
        <begin position="76"/>
        <end position="147"/>
    </location>
</feature>
<dbReference type="GO" id="GO:0043093">
    <property type="term" value="P:FtsZ-dependent cytokinesis"/>
    <property type="evidence" value="ECO:0007669"/>
    <property type="project" value="UniProtKB-UniRule"/>
</dbReference>
<evidence type="ECO:0000256" key="1">
    <source>
        <dbReference type="ARBA" id="ARBA00004370"/>
    </source>
</evidence>
<evidence type="ECO:0000259" key="10">
    <source>
        <dbReference type="PROSITE" id="PS51779"/>
    </source>
</evidence>
<proteinExistence type="inferred from homology"/>
<dbReference type="InterPro" id="IPR013685">
    <property type="entry name" value="POTRA_FtsQ_type"/>
</dbReference>
<feature type="transmembrane region" description="Helical" evidence="8">
    <location>
        <begin position="50"/>
        <end position="72"/>
    </location>
</feature>
<dbReference type="GO" id="GO:0005886">
    <property type="term" value="C:plasma membrane"/>
    <property type="evidence" value="ECO:0007669"/>
    <property type="project" value="UniProtKB-SubCell"/>
</dbReference>
<dbReference type="Proteomes" id="UP000823844">
    <property type="component" value="Unassembled WGS sequence"/>
</dbReference>
<keyword evidence="7 8" id="KW-0131">Cell cycle</keyword>
<evidence type="ECO:0000256" key="8">
    <source>
        <dbReference type="HAMAP-Rule" id="MF_00912"/>
    </source>
</evidence>
<dbReference type="EMBL" id="JAHLFT010000039">
    <property type="protein sequence ID" value="MBU3828156.1"/>
    <property type="molecule type" value="Genomic_DNA"/>
</dbReference>
<feature type="region of interest" description="Disordered" evidence="9">
    <location>
        <begin position="1"/>
        <end position="35"/>
    </location>
</feature>
<keyword evidence="5 8" id="KW-1133">Transmembrane helix</keyword>
<keyword evidence="2 8" id="KW-1003">Cell membrane</keyword>
<dbReference type="HAMAP" id="MF_00912">
    <property type="entry name" value="DivIB"/>
    <property type="match status" value="1"/>
</dbReference>
<comment type="caution">
    <text evidence="11">The sequence shown here is derived from an EMBL/GenBank/DDBJ whole genome shotgun (WGS) entry which is preliminary data.</text>
</comment>
<dbReference type="InterPro" id="IPR034746">
    <property type="entry name" value="POTRA"/>
</dbReference>
<evidence type="ECO:0000256" key="9">
    <source>
        <dbReference type="SAM" id="MobiDB-lite"/>
    </source>
</evidence>
<dbReference type="Gene3D" id="3.40.50.10960">
    <property type="match status" value="1"/>
</dbReference>
<gene>
    <name evidence="8" type="primary">divIB</name>
    <name evidence="11" type="ORF">H9806_03250</name>
</gene>
<dbReference type="PROSITE" id="PS51779">
    <property type="entry name" value="POTRA"/>
    <property type="match status" value="1"/>
</dbReference>
<evidence type="ECO:0000313" key="12">
    <source>
        <dbReference type="Proteomes" id="UP000823844"/>
    </source>
</evidence>
<keyword evidence="3 8" id="KW-0132">Cell division</keyword>
<comment type="function">
    <text evidence="8">Cell division protein that may be involved in stabilizing or promoting the assembly of the division complex.</text>
</comment>
<evidence type="ECO:0000256" key="6">
    <source>
        <dbReference type="ARBA" id="ARBA00023136"/>
    </source>
</evidence>
<evidence type="ECO:0000313" key="11">
    <source>
        <dbReference type="EMBL" id="MBU3828156.1"/>
    </source>
</evidence>
<evidence type="ECO:0000256" key="3">
    <source>
        <dbReference type="ARBA" id="ARBA00022618"/>
    </source>
</evidence>
<comment type="subcellular location">
    <subcellularLocation>
        <location evidence="8">Cell membrane</location>
        <topology evidence="8">Single-pass type II membrane protein</topology>
    </subcellularLocation>
    <subcellularLocation>
        <location evidence="1">Membrane</location>
    </subcellularLocation>
    <text evidence="8">Localizes to the division septum.</text>
</comment>
<dbReference type="PANTHER" id="PTHR37820:SF1">
    <property type="entry name" value="CELL DIVISION PROTEIN FTSQ"/>
    <property type="match status" value="1"/>
</dbReference>
<evidence type="ECO:0000256" key="5">
    <source>
        <dbReference type="ARBA" id="ARBA00022989"/>
    </source>
</evidence>
<dbReference type="PANTHER" id="PTHR37820">
    <property type="entry name" value="CELL DIVISION PROTEIN DIVIB"/>
    <property type="match status" value="1"/>
</dbReference>
<dbReference type="InterPro" id="IPR026580">
    <property type="entry name" value="DivIB"/>
</dbReference>
<evidence type="ECO:0000256" key="7">
    <source>
        <dbReference type="ARBA" id="ARBA00023306"/>
    </source>
</evidence>
<reference evidence="11" key="1">
    <citation type="journal article" date="2021" name="PeerJ">
        <title>Extensive microbial diversity within the chicken gut microbiome revealed by metagenomics and culture.</title>
        <authorList>
            <person name="Gilroy R."/>
            <person name="Ravi A."/>
            <person name="Getino M."/>
            <person name="Pursley I."/>
            <person name="Horton D.L."/>
            <person name="Alikhan N.F."/>
            <person name="Baker D."/>
            <person name="Gharbi K."/>
            <person name="Hall N."/>
            <person name="Watson M."/>
            <person name="Adriaenssens E.M."/>
            <person name="Foster-Nyarko E."/>
            <person name="Jarju S."/>
            <person name="Secka A."/>
            <person name="Antonio M."/>
            <person name="Oren A."/>
            <person name="Chaudhuri R.R."/>
            <person name="La Ragione R."/>
            <person name="Hildebrand F."/>
            <person name="Pallen M.J."/>
        </authorList>
    </citation>
    <scope>NUCLEOTIDE SEQUENCE</scope>
    <source>
        <strain evidence="11">F6-686</strain>
    </source>
</reference>
<organism evidence="11 12">
    <name type="scientific">Candidatus Lactobacillus pullistercoris</name>
    <dbReference type="NCBI Taxonomy" id="2838636"/>
    <lineage>
        <taxon>Bacteria</taxon>
        <taxon>Bacillati</taxon>
        <taxon>Bacillota</taxon>
        <taxon>Bacilli</taxon>
        <taxon>Lactobacillales</taxon>
        <taxon>Lactobacillaceae</taxon>
        <taxon>Lactobacillus</taxon>
    </lineage>
</organism>